<evidence type="ECO:0000313" key="3">
    <source>
        <dbReference type="Proteomes" id="UP000439022"/>
    </source>
</evidence>
<keyword evidence="3" id="KW-1185">Reference proteome</keyword>
<keyword evidence="2" id="KW-0645">Protease</keyword>
<name>A0A6A8GJY8_9EURY</name>
<dbReference type="GO" id="GO:0004177">
    <property type="term" value="F:aminopeptidase activity"/>
    <property type="evidence" value="ECO:0007669"/>
    <property type="project" value="UniProtKB-KW"/>
</dbReference>
<evidence type="ECO:0000256" key="1">
    <source>
        <dbReference type="ARBA" id="ARBA00022723"/>
    </source>
</evidence>
<keyword evidence="1" id="KW-0479">Metal-binding</keyword>
<dbReference type="InterPro" id="IPR052170">
    <property type="entry name" value="M29_Exopeptidase"/>
</dbReference>
<gene>
    <name evidence="2" type="ORF">GJR96_15795</name>
</gene>
<organism evidence="2 3">
    <name type="scientific">Haloferax litoreum</name>
    <dbReference type="NCBI Taxonomy" id="2666140"/>
    <lineage>
        <taxon>Archaea</taxon>
        <taxon>Methanobacteriati</taxon>
        <taxon>Methanobacteriota</taxon>
        <taxon>Stenosarchaea group</taxon>
        <taxon>Halobacteria</taxon>
        <taxon>Halobacteriales</taxon>
        <taxon>Haloferacaceae</taxon>
        <taxon>Haloferax</taxon>
    </lineage>
</organism>
<dbReference type="AlphaFoldDB" id="A0A6A8GJY8"/>
<proteinExistence type="predicted"/>
<dbReference type="PANTHER" id="PTHR34448">
    <property type="entry name" value="AMINOPEPTIDASE"/>
    <property type="match status" value="1"/>
</dbReference>
<dbReference type="Pfam" id="PF26233">
    <property type="entry name" value="NicX"/>
    <property type="match status" value="1"/>
</dbReference>
<dbReference type="GO" id="GO:0006508">
    <property type="term" value="P:proteolysis"/>
    <property type="evidence" value="ECO:0007669"/>
    <property type="project" value="InterPro"/>
</dbReference>
<evidence type="ECO:0000313" key="2">
    <source>
        <dbReference type="EMBL" id="MRX23415.1"/>
    </source>
</evidence>
<dbReference type="InterPro" id="IPR058739">
    <property type="entry name" value="NicX"/>
</dbReference>
<dbReference type="GO" id="GO:0046872">
    <property type="term" value="F:metal ion binding"/>
    <property type="evidence" value="ECO:0007669"/>
    <property type="project" value="UniProtKB-KW"/>
</dbReference>
<sequence>MLAFELSAISRTIVEDMAEVEPDEEVLVVTDAEMMDVATPLAVAARAAGGQTVLSVMPRAEAHGNEPPATIAEAMKAADIVFAVTTKALTHSDARQASATVGTRTYILRGVTTEMMLEGGINTDYEELTRVTTAVSTVLREANTARVTSKAGTDVTMDLTGRGSYVLDGRFYDDGRAAAAIPTGEAPTSPAEGTTNGTIVIDASMDNIGQLETPITLTVTDGVVTDVSGGAEADELRHILENADENAGNIAEFAIGTNPDARFIGNLAEDKKVQGSVHFAVGDNRGIGGTVRSSIHLDGVLAHPTVEVDGVTIVRDGALDTELVFERASEVEER</sequence>
<accession>A0A6A8GJY8</accession>
<dbReference type="EMBL" id="WKJO01000002">
    <property type="protein sequence ID" value="MRX23415.1"/>
    <property type="molecule type" value="Genomic_DNA"/>
</dbReference>
<dbReference type="Proteomes" id="UP000439022">
    <property type="component" value="Unassembled WGS sequence"/>
</dbReference>
<dbReference type="SUPFAM" id="SSF144052">
    <property type="entry name" value="Thermophilic metalloprotease-like"/>
    <property type="match status" value="1"/>
</dbReference>
<protein>
    <submittedName>
        <fullName evidence="2">Aminopeptidase</fullName>
    </submittedName>
</protein>
<reference evidence="2 3" key="1">
    <citation type="submission" date="2019-11" db="EMBL/GenBank/DDBJ databases">
        <title>Whole genome sequence of Haloferax sp. MBLA0076.</title>
        <authorList>
            <person name="Seo M.-J."/>
            <person name="Cho E.-S."/>
        </authorList>
    </citation>
    <scope>NUCLEOTIDE SEQUENCE [LARGE SCALE GENOMIC DNA]</scope>
    <source>
        <strain evidence="2 3">MBLA0076</strain>
    </source>
</reference>
<keyword evidence="2" id="KW-0378">Hydrolase</keyword>
<comment type="caution">
    <text evidence="2">The sequence shown here is derived from an EMBL/GenBank/DDBJ whole genome shotgun (WGS) entry which is preliminary data.</text>
</comment>
<dbReference type="RefSeq" id="WP_151164223.1">
    <property type="nucleotide sequence ID" value="NZ_WKJO01000002.1"/>
</dbReference>
<keyword evidence="2" id="KW-0031">Aminopeptidase</keyword>
<dbReference type="PANTHER" id="PTHR34448:SF1">
    <property type="entry name" value="BLL6088 PROTEIN"/>
    <property type="match status" value="1"/>
</dbReference>